<dbReference type="SUPFAM" id="SSF52091">
    <property type="entry name" value="SpoIIaa-like"/>
    <property type="match status" value="1"/>
</dbReference>
<keyword evidence="1" id="KW-1133">Transmembrane helix</keyword>
<dbReference type="Proteomes" id="UP000295192">
    <property type="component" value="Unassembled WGS sequence"/>
</dbReference>
<evidence type="ECO:0000259" key="2">
    <source>
        <dbReference type="Pfam" id="PF01740"/>
    </source>
</evidence>
<comment type="caution">
    <text evidence="3">The sequence shown here is derived from an EMBL/GenBank/DDBJ whole genome shotgun (WGS) entry which is preliminary data.</text>
</comment>
<keyword evidence="1" id="KW-0812">Transmembrane</keyword>
<dbReference type="Gene3D" id="3.30.750.24">
    <property type="entry name" value="STAS domain"/>
    <property type="match status" value="1"/>
</dbReference>
<sequence length="165" mass="18747">SDLVPGIGTFVACLVLPLECGILIGIGINVIFILYNVARPKLSFELLLTQSGIEYLMITPDRCLIFPSVEYVRNWVNKHSIRQNVPVVVDASHVYSADFTTATVVGSLISDFQQRQQLLFFYNLKPTIYELFKQVSAAQLVVYYQEHQLENLLKERNYSQKSEVA</sequence>
<dbReference type="GO" id="GO:0055085">
    <property type="term" value="P:transmembrane transport"/>
    <property type="evidence" value="ECO:0007669"/>
    <property type="project" value="InterPro"/>
</dbReference>
<proteinExistence type="predicted"/>
<dbReference type="OrthoDB" id="288203at2759"/>
<accession>A0A484ANE7</accession>
<dbReference type="FunFam" id="3.30.750.24:FF:000028">
    <property type="entry name" value="Sulfate transporter, putative"/>
    <property type="match status" value="1"/>
</dbReference>
<reference evidence="3 4" key="1">
    <citation type="journal article" date="2019" name="J. Hered.">
        <title>An Improved Genome Assembly for Drosophila navojoa, the Basal Species in the mojavensis Cluster.</title>
        <authorList>
            <person name="Vanderlinde T."/>
            <person name="Dupim E.G."/>
            <person name="Nazario-Yepiz N.O."/>
            <person name="Carvalho A.B."/>
        </authorList>
    </citation>
    <scope>NUCLEOTIDE SEQUENCE [LARGE SCALE GENOMIC DNA]</scope>
    <source>
        <strain evidence="3">Navoj_Jal97</strain>
        <tissue evidence="3">Whole organism</tissue>
    </source>
</reference>
<dbReference type="PANTHER" id="PTHR11814">
    <property type="entry name" value="SULFATE TRANSPORTER"/>
    <property type="match status" value="1"/>
</dbReference>
<keyword evidence="4" id="KW-1185">Reference proteome</keyword>
<dbReference type="OMA" id="SARPKIR"/>
<dbReference type="InterPro" id="IPR001902">
    <property type="entry name" value="SLC26A/SulP_fam"/>
</dbReference>
<dbReference type="InterPro" id="IPR036513">
    <property type="entry name" value="STAS_dom_sf"/>
</dbReference>
<dbReference type="InterPro" id="IPR002645">
    <property type="entry name" value="STAS_dom"/>
</dbReference>
<evidence type="ECO:0000313" key="4">
    <source>
        <dbReference type="Proteomes" id="UP000295192"/>
    </source>
</evidence>
<dbReference type="GO" id="GO:0016020">
    <property type="term" value="C:membrane"/>
    <property type="evidence" value="ECO:0007669"/>
    <property type="project" value="InterPro"/>
</dbReference>
<dbReference type="AlphaFoldDB" id="A0A484ANE7"/>
<protein>
    <recommendedName>
        <fullName evidence="2">STAS domain-containing protein</fullName>
    </recommendedName>
</protein>
<dbReference type="Pfam" id="PF01740">
    <property type="entry name" value="STAS"/>
    <property type="match status" value="1"/>
</dbReference>
<dbReference type="CDD" id="cd07042">
    <property type="entry name" value="STAS_SulP_like_sulfate_transporter"/>
    <property type="match status" value="1"/>
</dbReference>
<organism evidence="3 4">
    <name type="scientific">Drosophila navojoa</name>
    <name type="common">Fruit fly</name>
    <dbReference type="NCBI Taxonomy" id="7232"/>
    <lineage>
        <taxon>Eukaryota</taxon>
        <taxon>Metazoa</taxon>
        <taxon>Ecdysozoa</taxon>
        <taxon>Arthropoda</taxon>
        <taxon>Hexapoda</taxon>
        <taxon>Insecta</taxon>
        <taxon>Pterygota</taxon>
        <taxon>Neoptera</taxon>
        <taxon>Endopterygota</taxon>
        <taxon>Diptera</taxon>
        <taxon>Brachycera</taxon>
        <taxon>Muscomorpha</taxon>
        <taxon>Ephydroidea</taxon>
        <taxon>Drosophilidae</taxon>
        <taxon>Drosophila</taxon>
    </lineage>
</organism>
<feature type="transmembrane region" description="Helical" evidence="1">
    <location>
        <begin position="6"/>
        <end position="35"/>
    </location>
</feature>
<feature type="domain" description="STAS" evidence="2">
    <location>
        <begin position="51"/>
        <end position="143"/>
    </location>
</feature>
<keyword evidence="1" id="KW-0472">Membrane</keyword>
<dbReference type="EMBL" id="LSRL02007016">
    <property type="protein sequence ID" value="TDG38246.1"/>
    <property type="molecule type" value="Genomic_DNA"/>
</dbReference>
<gene>
    <name evidence="3" type="ORF">AWZ03_015332</name>
</gene>
<evidence type="ECO:0000313" key="3">
    <source>
        <dbReference type="EMBL" id="TDG38246.1"/>
    </source>
</evidence>
<evidence type="ECO:0000256" key="1">
    <source>
        <dbReference type="SAM" id="Phobius"/>
    </source>
</evidence>
<feature type="non-terminal residue" evidence="3">
    <location>
        <position position="1"/>
    </location>
</feature>
<name>A0A484ANE7_DRONA</name>